<evidence type="ECO:0000313" key="4">
    <source>
        <dbReference type="EMBL" id="CEM11318.1"/>
    </source>
</evidence>
<gene>
    <name evidence="4" type="ORF">Cvel_16497</name>
</gene>
<dbReference type="GO" id="GO:0015074">
    <property type="term" value="P:DNA integration"/>
    <property type="evidence" value="ECO:0007669"/>
    <property type="project" value="InterPro"/>
</dbReference>
<feature type="compositionally biased region" description="Acidic residues" evidence="1">
    <location>
        <begin position="285"/>
        <end position="297"/>
    </location>
</feature>
<reference evidence="4" key="1">
    <citation type="submission" date="2014-11" db="EMBL/GenBank/DDBJ databases">
        <authorList>
            <person name="Otto D Thomas"/>
            <person name="Naeem Raeece"/>
        </authorList>
    </citation>
    <scope>NUCLEOTIDE SEQUENCE</scope>
</reference>
<dbReference type="SUPFAM" id="SSF53098">
    <property type="entry name" value="Ribonuclease H-like"/>
    <property type="match status" value="1"/>
</dbReference>
<dbReference type="EMBL" id="CDMZ01000300">
    <property type="protein sequence ID" value="CEM11318.1"/>
    <property type="molecule type" value="Genomic_DNA"/>
</dbReference>
<dbReference type="VEuPathDB" id="CryptoDB:Cvel_16497"/>
<feature type="region of interest" description="Disordered" evidence="1">
    <location>
        <begin position="266"/>
        <end position="356"/>
    </location>
</feature>
<evidence type="ECO:0000256" key="1">
    <source>
        <dbReference type="SAM" id="MobiDB-lite"/>
    </source>
</evidence>
<feature type="domain" description="Integrase catalytic" evidence="3">
    <location>
        <begin position="17"/>
        <end position="186"/>
    </location>
</feature>
<proteinExistence type="predicted"/>
<dbReference type="PANTHER" id="PTHR42648:SF18">
    <property type="entry name" value="RETROTRANSPOSON, UNCLASSIFIED-LIKE PROTEIN"/>
    <property type="match status" value="1"/>
</dbReference>
<feature type="chain" id="PRO_5005188934" description="Integrase catalytic domain-containing protein" evidence="2">
    <location>
        <begin position="20"/>
        <end position="356"/>
    </location>
</feature>
<dbReference type="PANTHER" id="PTHR42648">
    <property type="entry name" value="TRANSPOSASE, PUTATIVE-RELATED"/>
    <property type="match status" value="1"/>
</dbReference>
<sequence>MLVRGRCLALLLIVTDCVSAPQSFNDVVFHDLFKSKCRGAGRFIWVSVLVDGATRKIDLLPLKHKWQAVTHLIAWTRKYEKLGKGKPKVVCSDNGGEFTARSYERFCRQEGIHHKFGAPYTPESQGRVERVNASESVKALVQKFFLSLRLPSFLWPFFLQGVAQQLNATVHSAIGLSPDIVVFGKGSAGVSPVTVRDQVRFVDRAPGHVQGWEPREEVGFFWDVLSTKVVSVVCNRKGRWVGVRLHPSQVRLYRWVGEERADCLPRQQQQSLGYRSNDKETDVPSSDDDDDRSDFDMELPVRRTAIQRRGVPVSMESFDEDGDVSGGGAEPAAPLNEGDGSGPPVESSEQKKEVIA</sequence>
<dbReference type="InterPro" id="IPR036397">
    <property type="entry name" value="RNaseH_sf"/>
</dbReference>
<evidence type="ECO:0000259" key="3">
    <source>
        <dbReference type="PROSITE" id="PS50994"/>
    </source>
</evidence>
<organism evidence="4">
    <name type="scientific">Chromera velia CCMP2878</name>
    <dbReference type="NCBI Taxonomy" id="1169474"/>
    <lineage>
        <taxon>Eukaryota</taxon>
        <taxon>Sar</taxon>
        <taxon>Alveolata</taxon>
        <taxon>Colpodellida</taxon>
        <taxon>Chromeraceae</taxon>
        <taxon>Chromera</taxon>
    </lineage>
</organism>
<name>A0A0G4FDQ9_9ALVE</name>
<dbReference type="Pfam" id="PF00665">
    <property type="entry name" value="rve"/>
    <property type="match status" value="1"/>
</dbReference>
<dbReference type="GO" id="GO:0003676">
    <property type="term" value="F:nucleic acid binding"/>
    <property type="evidence" value="ECO:0007669"/>
    <property type="project" value="InterPro"/>
</dbReference>
<keyword evidence="2" id="KW-0732">Signal</keyword>
<dbReference type="InterPro" id="IPR001584">
    <property type="entry name" value="Integrase_cat-core"/>
</dbReference>
<protein>
    <recommendedName>
        <fullName evidence="3">Integrase catalytic domain-containing protein</fullName>
    </recommendedName>
</protein>
<dbReference type="InterPro" id="IPR012337">
    <property type="entry name" value="RNaseH-like_sf"/>
</dbReference>
<dbReference type="AlphaFoldDB" id="A0A0G4FDQ9"/>
<evidence type="ECO:0000256" key="2">
    <source>
        <dbReference type="SAM" id="SignalP"/>
    </source>
</evidence>
<dbReference type="Gene3D" id="3.30.420.10">
    <property type="entry name" value="Ribonuclease H-like superfamily/Ribonuclease H"/>
    <property type="match status" value="1"/>
</dbReference>
<feature type="signal peptide" evidence="2">
    <location>
        <begin position="1"/>
        <end position="19"/>
    </location>
</feature>
<dbReference type="PROSITE" id="PS50994">
    <property type="entry name" value="INTEGRASE"/>
    <property type="match status" value="1"/>
</dbReference>
<accession>A0A0G4FDQ9</accession>
<dbReference type="PhylomeDB" id="A0A0G4FDQ9"/>
<dbReference type="InterPro" id="IPR039537">
    <property type="entry name" value="Retrotran_Ty1/copia-like"/>
</dbReference>